<dbReference type="Gene3D" id="3.40.30.10">
    <property type="entry name" value="Glutaredoxin"/>
    <property type="match status" value="1"/>
</dbReference>
<proteinExistence type="predicted"/>
<evidence type="ECO:0000313" key="3">
    <source>
        <dbReference type="Proteomes" id="UP001215231"/>
    </source>
</evidence>
<dbReference type="SUPFAM" id="SSF52833">
    <property type="entry name" value="Thioredoxin-like"/>
    <property type="match status" value="1"/>
</dbReference>
<dbReference type="EMBL" id="CP059693">
    <property type="protein sequence ID" value="WDE14489.1"/>
    <property type="molecule type" value="Genomic_DNA"/>
</dbReference>
<dbReference type="SFLD" id="SFLDS00019">
    <property type="entry name" value="Glutathione_Transferase_(cytos"/>
    <property type="match status" value="1"/>
</dbReference>
<dbReference type="Gene3D" id="1.20.1050.10">
    <property type="match status" value="1"/>
</dbReference>
<name>A0ABY7VL42_9GAMM</name>
<organism evidence="2 3">
    <name type="scientific">Thalassomonas haliotis</name>
    <dbReference type="NCBI Taxonomy" id="485448"/>
    <lineage>
        <taxon>Bacteria</taxon>
        <taxon>Pseudomonadati</taxon>
        <taxon>Pseudomonadota</taxon>
        <taxon>Gammaproteobacteria</taxon>
        <taxon>Alteromonadales</taxon>
        <taxon>Colwelliaceae</taxon>
        <taxon>Thalassomonas</taxon>
    </lineage>
</organism>
<gene>
    <name evidence="2" type="ORF">H3N35_10090</name>
</gene>
<dbReference type="Pfam" id="PF13409">
    <property type="entry name" value="GST_N_2"/>
    <property type="match status" value="1"/>
</dbReference>
<sequence>MQLVIGNKNYSSWSLRPWLLLQHFKLSFAELHISLGAADMHAQMAPFCPNYKVPVLLDGPVKVWDSLAICEYINEQYLNGAAWPEDVRQRALARSVCAEMHSGFTHLRASLPMNCRRTPAAVDMCDGVKADIKRIIEIWQQCLSLCGNHTGEQANFLFGQFSIADAVFMPVVSRFHRYQISVPEDVRQYMELMLNLPAYQHWLQAAVHESETIAGAEV</sequence>
<dbReference type="CDD" id="cd03043">
    <property type="entry name" value="GST_N_1"/>
    <property type="match status" value="1"/>
</dbReference>
<feature type="domain" description="GST N-terminal" evidence="1">
    <location>
        <begin position="1"/>
        <end position="81"/>
    </location>
</feature>
<evidence type="ECO:0000259" key="1">
    <source>
        <dbReference type="PROSITE" id="PS50404"/>
    </source>
</evidence>
<dbReference type="PANTHER" id="PTHR42673:SF4">
    <property type="entry name" value="MALEYLACETOACETATE ISOMERASE"/>
    <property type="match status" value="1"/>
</dbReference>
<evidence type="ECO:0000313" key="2">
    <source>
        <dbReference type="EMBL" id="WDE14489.1"/>
    </source>
</evidence>
<dbReference type="SUPFAM" id="SSF47616">
    <property type="entry name" value="GST C-terminal domain-like"/>
    <property type="match status" value="1"/>
</dbReference>
<reference evidence="2 3" key="1">
    <citation type="journal article" date="2022" name="Mar. Drugs">
        <title>Bioassay-Guided Fractionation Leads to the Detection of Cholic Acid Generated by the Rare Thalassomonas sp.</title>
        <authorList>
            <person name="Pheiffer F."/>
            <person name="Schneider Y.K."/>
            <person name="Hansen E.H."/>
            <person name="Andersen J.H."/>
            <person name="Isaksson J."/>
            <person name="Busche T."/>
            <person name="R C."/>
            <person name="Kalinowski J."/>
            <person name="Zyl L.V."/>
            <person name="Trindade M."/>
        </authorList>
    </citation>
    <scope>NUCLEOTIDE SEQUENCE [LARGE SCALE GENOMIC DNA]</scope>
    <source>
        <strain evidence="2 3">A5K-61T</strain>
    </source>
</reference>
<accession>A0ABY7VL42</accession>
<dbReference type="PROSITE" id="PS50404">
    <property type="entry name" value="GST_NTER"/>
    <property type="match status" value="1"/>
</dbReference>
<protein>
    <submittedName>
        <fullName evidence="2">Glutathione S-transferase family protein</fullName>
    </submittedName>
</protein>
<dbReference type="PANTHER" id="PTHR42673">
    <property type="entry name" value="MALEYLACETOACETATE ISOMERASE"/>
    <property type="match status" value="1"/>
</dbReference>
<dbReference type="InterPro" id="IPR004045">
    <property type="entry name" value="Glutathione_S-Trfase_N"/>
</dbReference>
<dbReference type="InterPro" id="IPR036249">
    <property type="entry name" value="Thioredoxin-like_sf"/>
</dbReference>
<keyword evidence="3" id="KW-1185">Reference proteome</keyword>
<dbReference type="InterPro" id="IPR036282">
    <property type="entry name" value="Glutathione-S-Trfase_C_sf"/>
</dbReference>
<dbReference type="InterPro" id="IPR040079">
    <property type="entry name" value="Glutathione_S-Trfase"/>
</dbReference>
<dbReference type="Proteomes" id="UP001215231">
    <property type="component" value="Chromosome"/>
</dbReference>
<dbReference type="CDD" id="cd03194">
    <property type="entry name" value="GST_C_3"/>
    <property type="match status" value="1"/>
</dbReference>